<organism evidence="2 3">
    <name type="scientific">Spiroplasma alleghenense</name>
    <dbReference type="NCBI Taxonomy" id="216931"/>
    <lineage>
        <taxon>Bacteria</taxon>
        <taxon>Bacillati</taxon>
        <taxon>Mycoplasmatota</taxon>
        <taxon>Mollicutes</taxon>
        <taxon>Entomoplasmatales</taxon>
        <taxon>Spiroplasmataceae</taxon>
        <taxon>Spiroplasma</taxon>
    </lineage>
</organism>
<evidence type="ECO:0008006" key="4">
    <source>
        <dbReference type="Google" id="ProtNLM"/>
    </source>
</evidence>
<feature type="transmembrane region" description="Helical" evidence="1">
    <location>
        <begin position="7"/>
        <end position="28"/>
    </location>
</feature>
<proteinExistence type="predicted"/>
<keyword evidence="1" id="KW-1133">Transmembrane helix</keyword>
<evidence type="ECO:0000256" key="1">
    <source>
        <dbReference type="SAM" id="Phobius"/>
    </source>
</evidence>
<feature type="transmembrane region" description="Helical" evidence="1">
    <location>
        <begin position="396"/>
        <end position="417"/>
    </location>
</feature>
<accession>A0A345Z2Z1</accession>
<evidence type="ECO:0000313" key="3">
    <source>
        <dbReference type="Proteomes" id="UP000254792"/>
    </source>
</evidence>
<feature type="transmembrane region" description="Helical" evidence="1">
    <location>
        <begin position="221"/>
        <end position="241"/>
    </location>
</feature>
<feature type="transmembrane region" description="Helical" evidence="1">
    <location>
        <begin position="423"/>
        <end position="441"/>
    </location>
</feature>
<dbReference type="OrthoDB" id="9819991at2"/>
<gene>
    <name evidence="2" type="ORF">SALLE_v1c02960</name>
</gene>
<feature type="transmembrane region" description="Helical" evidence="1">
    <location>
        <begin position="113"/>
        <end position="142"/>
    </location>
</feature>
<reference evidence="2 3" key="1">
    <citation type="submission" date="2018-07" db="EMBL/GenBank/DDBJ databases">
        <title>Complete genome sequence of Spiroplasma alleghenense PLHS-1 (ATCC 51752).</title>
        <authorList>
            <person name="Chou L."/>
            <person name="Lee T.-Y."/>
            <person name="Tsai Y.-M."/>
            <person name="Kuo C.-H."/>
        </authorList>
    </citation>
    <scope>NUCLEOTIDE SEQUENCE [LARGE SCALE GENOMIC DNA]</scope>
    <source>
        <strain evidence="2 3">PLHS-1</strain>
    </source>
</reference>
<sequence>MHISKKVYLYLLIPSILIMLGINFATLLIVKTPIFVYTVFLTSTLISIYLYKFGSKNFTNNQENNLEINLKPEFQKQLSELIGVVVCGTLLLNFMSVYSFWILITDILPTPQVVIIVVIMVWLFSTIFEYKLSAVLFIFIFINPLLINIYDNSLLMIGAVIGTIHLTFSVKKSREVESESNNKIFNSQFRVLILALIIGCVLFGFFPYAEDSIYIDYYDFSKAYNIVNVLPLLLLLIMVSFQIDWRWTIIAIIFLQVILGFTLGFSKQISSQNYLNLLFFNDELFFNPDEFKQVMILLKVLIDIIFLSILGLFLLVISYSLNQHFQNYISTPKPQVNPKYLLITSSLWLIVDELFFMGEDFQKIEYSQSINNAEAKDILVNESFASLFKTINPFNFINIFLLVSFSSALGYLTPYSVLLLLKFNWITYLYVIIVLLIRIFGRWSDFMLSSNWINFSNLIPKSKDKKTK</sequence>
<feature type="transmembrane region" description="Helical" evidence="1">
    <location>
        <begin position="247"/>
        <end position="265"/>
    </location>
</feature>
<evidence type="ECO:0000313" key="2">
    <source>
        <dbReference type="EMBL" id="AXK50970.1"/>
    </source>
</evidence>
<feature type="transmembrane region" description="Helical" evidence="1">
    <location>
        <begin position="34"/>
        <end position="51"/>
    </location>
</feature>
<feature type="transmembrane region" description="Helical" evidence="1">
    <location>
        <begin position="300"/>
        <end position="320"/>
    </location>
</feature>
<dbReference type="KEGG" id="salx:SALLE_v1c02960"/>
<keyword evidence="3" id="KW-1185">Reference proteome</keyword>
<feature type="transmembrane region" description="Helical" evidence="1">
    <location>
        <begin position="188"/>
        <end position="209"/>
    </location>
</feature>
<dbReference type="EMBL" id="CP031376">
    <property type="protein sequence ID" value="AXK50970.1"/>
    <property type="molecule type" value="Genomic_DNA"/>
</dbReference>
<keyword evidence="1" id="KW-0472">Membrane</keyword>
<feature type="transmembrane region" description="Helical" evidence="1">
    <location>
        <begin position="81"/>
        <end position="101"/>
    </location>
</feature>
<feature type="transmembrane region" description="Helical" evidence="1">
    <location>
        <begin position="149"/>
        <end position="168"/>
    </location>
</feature>
<name>A0A345Z2Z1_9MOLU</name>
<dbReference type="Proteomes" id="UP000254792">
    <property type="component" value="Chromosome"/>
</dbReference>
<keyword evidence="1" id="KW-0812">Transmembrane</keyword>
<dbReference type="AlphaFoldDB" id="A0A345Z2Z1"/>
<protein>
    <recommendedName>
        <fullName evidence="4">Transmembrane protein</fullName>
    </recommendedName>
</protein>